<dbReference type="STRING" id="869212.Turpa_1271"/>
<dbReference type="Pfam" id="PF04525">
    <property type="entry name" value="LOR"/>
    <property type="match status" value="1"/>
</dbReference>
<dbReference type="Proteomes" id="UP000006048">
    <property type="component" value="Chromosome"/>
</dbReference>
<dbReference type="AlphaFoldDB" id="I4B3R2"/>
<name>I4B3R2_TURPD</name>
<proteinExistence type="predicted"/>
<evidence type="ECO:0000313" key="1">
    <source>
        <dbReference type="EMBL" id="AFM11919.1"/>
    </source>
</evidence>
<dbReference type="EMBL" id="CP002959">
    <property type="protein sequence ID" value="AFM11919.1"/>
    <property type="molecule type" value="Genomic_DNA"/>
</dbReference>
<evidence type="ECO:0000313" key="2">
    <source>
        <dbReference type="Proteomes" id="UP000006048"/>
    </source>
</evidence>
<evidence type="ECO:0008006" key="3">
    <source>
        <dbReference type="Google" id="ProtNLM"/>
    </source>
</evidence>
<dbReference type="RefSeq" id="WP_014802435.1">
    <property type="nucleotide sequence ID" value="NC_018020.1"/>
</dbReference>
<dbReference type="PATRIC" id="fig|869212.3.peg.1260"/>
<organism evidence="1 2">
    <name type="scientific">Turneriella parva (strain ATCC BAA-1111 / DSM 21527 / NCTC 11395 / H)</name>
    <name type="common">Leptospira parva</name>
    <dbReference type="NCBI Taxonomy" id="869212"/>
    <lineage>
        <taxon>Bacteria</taxon>
        <taxon>Pseudomonadati</taxon>
        <taxon>Spirochaetota</taxon>
        <taxon>Spirochaetia</taxon>
        <taxon>Leptospirales</taxon>
        <taxon>Leptospiraceae</taxon>
        <taxon>Turneriella</taxon>
    </lineage>
</organism>
<dbReference type="KEGG" id="tpx:Turpa_1271"/>
<dbReference type="OrthoDB" id="572274at2"/>
<protein>
    <recommendedName>
        <fullName evidence="3">Scramblase family protein</fullName>
    </recommendedName>
</protein>
<dbReference type="InterPro" id="IPR007612">
    <property type="entry name" value="LOR"/>
</dbReference>
<dbReference type="HOGENOM" id="CLU_1406565_0_0_12"/>
<gene>
    <name evidence="1" type="ordered locus">Turpa_1271</name>
</gene>
<accession>I4B3R2</accession>
<reference evidence="1 2" key="1">
    <citation type="submission" date="2012-06" db="EMBL/GenBank/DDBJ databases">
        <title>The complete chromosome of genome of Turneriella parva DSM 21527.</title>
        <authorList>
            <consortium name="US DOE Joint Genome Institute (JGI-PGF)"/>
            <person name="Lucas S."/>
            <person name="Han J."/>
            <person name="Lapidus A."/>
            <person name="Bruce D."/>
            <person name="Goodwin L."/>
            <person name="Pitluck S."/>
            <person name="Peters L."/>
            <person name="Kyrpides N."/>
            <person name="Mavromatis K."/>
            <person name="Ivanova N."/>
            <person name="Mikhailova N."/>
            <person name="Chertkov O."/>
            <person name="Detter J.C."/>
            <person name="Tapia R."/>
            <person name="Han C."/>
            <person name="Land M."/>
            <person name="Hauser L."/>
            <person name="Markowitz V."/>
            <person name="Cheng J.-F."/>
            <person name="Hugenholtz P."/>
            <person name="Woyke T."/>
            <person name="Wu D."/>
            <person name="Gronow S."/>
            <person name="Wellnitz S."/>
            <person name="Brambilla E."/>
            <person name="Klenk H.-P."/>
            <person name="Eisen J.A."/>
        </authorList>
    </citation>
    <scope>NUCLEOTIDE SEQUENCE [LARGE SCALE GENOMIC DNA]</scope>
    <source>
        <strain evidence="2">ATCC BAA-1111 / DSM 21527 / NCTC 11395 / H</strain>
    </source>
</reference>
<sequence length="193" mass="22019">MNPFERDTYFAKIKFFKLFGNTIRIFDESNENLLLYVKQKAFKLKEDITIFADEAQTRPVLKVNARSILDFSAAYDVTDAATGAKIGALRRKGMMSSFVMDAWEILDTQDQVIGKIQEDSWILALVRRYLANIIPQKFNFTLGETAVGEVKQTWNPFVPQMRVDFSADSGKKLDRRLGLAAVVLLQVIEGRQQ</sequence>
<keyword evidence="2" id="KW-1185">Reference proteome</keyword>